<dbReference type="InterPro" id="IPR036388">
    <property type="entry name" value="WH-like_DNA-bd_sf"/>
</dbReference>
<evidence type="ECO:0000259" key="7">
    <source>
        <dbReference type="Pfam" id="PF00931"/>
    </source>
</evidence>
<feature type="domain" description="Disease resistance R13L4/SHOC-2-like LRR" evidence="10">
    <location>
        <begin position="501"/>
        <end position="797"/>
    </location>
</feature>
<evidence type="ECO:0000256" key="3">
    <source>
        <dbReference type="ARBA" id="ARBA00022737"/>
    </source>
</evidence>
<dbReference type="Gene3D" id="3.40.50.300">
    <property type="entry name" value="P-loop containing nucleotide triphosphate hydrolases"/>
    <property type="match status" value="1"/>
</dbReference>
<evidence type="ECO:0000256" key="6">
    <source>
        <dbReference type="ARBA" id="ARBA00023054"/>
    </source>
</evidence>
<comment type="similarity">
    <text evidence="1">Belongs to the disease resistance NB-LRR family.</text>
</comment>
<dbReference type="Gene3D" id="1.20.5.4130">
    <property type="match status" value="1"/>
</dbReference>
<dbReference type="PRINTS" id="PR00364">
    <property type="entry name" value="DISEASERSIST"/>
</dbReference>
<keyword evidence="4" id="KW-0547">Nucleotide-binding</keyword>
<dbReference type="FunFam" id="1.10.10.10:FF:000322">
    <property type="entry name" value="Probable disease resistance protein At1g63360"/>
    <property type="match status" value="1"/>
</dbReference>
<dbReference type="EMBL" id="JACEFO010002278">
    <property type="protein sequence ID" value="KAF8668270.1"/>
    <property type="molecule type" value="Genomic_DNA"/>
</dbReference>
<dbReference type="InterPro" id="IPR032675">
    <property type="entry name" value="LRR_dom_sf"/>
</dbReference>
<dbReference type="Gene3D" id="1.10.8.430">
    <property type="entry name" value="Helical domain of apoptotic protease-activating factors"/>
    <property type="match status" value="1"/>
</dbReference>
<name>A0A835E9H7_9POAL</name>
<dbReference type="InterPro" id="IPR044974">
    <property type="entry name" value="Disease_R_plants"/>
</dbReference>
<keyword evidence="3" id="KW-0677">Repeat</keyword>
<evidence type="ECO:0000256" key="5">
    <source>
        <dbReference type="ARBA" id="ARBA00022821"/>
    </source>
</evidence>
<evidence type="ECO:0000259" key="8">
    <source>
        <dbReference type="Pfam" id="PF18052"/>
    </source>
</evidence>
<gene>
    <name evidence="11" type="ORF">HU200_052325</name>
</gene>
<dbReference type="Pfam" id="PF23598">
    <property type="entry name" value="LRR_14"/>
    <property type="match status" value="1"/>
</dbReference>
<dbReference type="PANTHER" id="PTHR23155">
    <property type="entry name" value="DISEASE RESISTANCE PROTEIN RP"/>
    <property type="match status" value="1"/>
</dbReference>
<evidence type="ECO:0000313" key="11">
    <source>
        <dbReference type="EMBL" id="KAF8668270.1"/>
    </source>
</evidence>
<feature type="domain" description="Disease resistance N-terminal" evidence="8">
    <location>
        <begin position="1"/>
        <end position="45"/>
    </location>
</feature>
<dbReference type="OrthoDB" id="6161812at2759"/>
<dbReference type="InterPro" id="IPR041118">
    <property type="entry name" value="Rx_N"/>
</dbReference>
<keyword evidence="6" id="KW-0175">Coiled coil</keyword>
<dbReference type="SUPFAM" id="SSF52058">
    <property type="entry name" value="L domain-like"/>
    <property type="match status" value="1"/>
</dbReference>
<proteinExistence type="inferred from homology"/>
<dbReference type="InterPro" id="IPR038005">
    <property type="entry name" value="RX-like_CC"/>
</dbReference>
<dbReference type="InterPro" id="IPR027417">
    <property type="entry name" value="P-loop_NTPase"/>
</dbReference>
<evidence type="ECO:0000256" key="1">
    <source>
        <dbReference type="ARBA" id="ARBA00008894"/>
    </source>
</evidence>
<dbReference type="FunFam" id="3.40.50.300:FF:001091">
    <property type="entry name" value="Probable disease resistance protein At1g61300"/>
    <property type="match status" value="1"/>
</dbReference>
<sequence length="797" mass="90825">MNALLEKLDDAEELDLEAKHWRNQVREMAYDIEDCIDDFTSNVESIDATAGFLDKACHFLKTCRAHLEAAWQINDLKTRLQEINERRKRYRVSDSISSTASPVIVDPRISAFYREAASLVGIDSPKRELTGMLMGEEKQLKVMSIVGFGGLGKTTLASQVYREVGGQFHCKVFVSVSQKPDMVRLLTSVLLQLKQHPSHACGVQDLINSLRKYLLDKRYLIVVDDLWDIPSWNIIACAFPQNNQHSRVIITTRQGDVARTCSSDPGCIHNMKPLSEQDSRKLFFNRIFGCKDDCTSDLTQVSCKILKKCGGLPLAIVTLASLLACQPMRLKEQWEHIKNSLATNKFARKSTLEELMHILELSYKSLPLHLKPCFLYLGAYPEDCVISKVELVKRWVAEGFVSNSLEQDAWVVGESYFNELVNRSMIQLPYHEYYTEVSHCRVHDMMLDMILRRCKEDNFISVIHDPQEAIQVQDKIRRLTIDLNGAEADTRAMTITRQVSQVRSLAIFGGSRWIPPLLEFKFLRVLFLEFFLREMIIDLTGINQLPQLRFLKVECKLSIMLPGQIQRLKYLETLELPWVFCTIPSGMVDLPCLSHLILPEGTRLPDGIERLKSLRTLRHYSLRKSSSQDIKALGELTNLADLALSCWKVYWETKETWMPALSSSLKKLGNLKRLSMISFFKICNGDALSLLSPPFPNLEYLDLCGLNFSRVPRWIGALNNLRSLRLGLKSTSSCWEEDVGITGRLPSLVELWLRLPIALTERIVICCSTGFTVLEQLMIDYDGMSYVTFEAGAMPSL</sequence>
<evidence type="ECO:0000259" key="10">
    <source>
        <dbReference type="Pfam" id="PF23598"/>
    </source>
</evidence>
<accession>A0A835E9H7</accession>
<dbReference type="GO" id="GO:0043531">
    <property type="term" value="F:ADP binding"/>
    <property type="evidence" value="ECO:0007669"/>
    <property type="project" value="InterPro"/>
</dbReference>
<evidence type="ECO:0000259" key="9">
    <source>
        <dbReference type="Pfam" id="PF23559"/>
    </source>
</evidence>
<feature type="domain" description="NB-ARC" evidence="7">
    <location>
        <begin position="125"/>
        <end position="288"/>
    </location>
</feature>
<dbReference type="GO" id="GO:0002758">
    <property type="term" value="P:innate immune response-activating signaling pathway"/>
    <property type="evidence" value="ECO:0007669"/>
    <property type="project" value="UniProtKB-ARBA"/>
</dbReference>
<dbReference type="PANTHER" id="PTHR23155:SF906">
    <property type="entry name" value="OS08G0205100 PROTEIN"/>
    <property type="match status" value="1"/>
</dbReference>
<dbReference type="InterPro" id="IPR002182">
    <property type="entry name" value="NB-ARC"/>
</dbReference>
<keyword evidence="12" id="KW-1185">Reference proteome</keyword>
<dbReference type="Pfam" id="PF18052">
    <property type="entry name" value="Rx_N"/>
    <property type="match status" value="1"/>
</dbReference>
<dbReference type="SUPFAM" id="SSF52540">
    <property type="entry name" value="P-loop containing nucleoside triphosphate hydrolases"/>
    <property type="match status" value="1"/>
</dbReference>
<feature type="domain" description="Disease resistance protein winged helix" evidence="9">
    <location>
        <begin position="380"/>
        <end position="450"/>
    </location>
</feature>
<dbReference type="InterPro" id="IPR042197">
    <property type="entry name" value="Apaf_helical"/>
</dbReference>
<dbReference type="Pfam" id="PF00931">
    <property type="entry name" value="NB-ARC"/>
    <property type="match status" value="1"/>
</dbReference>
<dbReference type="AlphaFoldDB" id="A0A835E9H7"/>
<dbReference type="InterPro" id="IPR058922">
    <property type="entry name" value="WHD_DRP"/>
</dbReference>
<dbReference type="CDD" id="cd14798">
    <property type="entry name" value="RX-CC_like"/>
    <property type="match status" value="1"/>
</dbReference>
<dbReference type="Gene3D" id="3.80.10.10">
    <property type="entry name" value="Ribonuclease Inhibitor"/>
    <property type="match status" value="1"/>
</dbReference>
<evidence type="ECO:0000256" key="4">
    <source>
        <dbReference type="ARBA" id="ARBA00022741"/>
    </source>
</evidence>
<comment type="caution">
    <text evidence="11">The sequence shown here is derived from an EMBL/GenBank/DDBJ whole genome shotgun (WGS) entry which is preliminary data.</text>
</comment>
<evidence type="ECO:0000313" key="12">
    <source>
        <dbReference type="Proteomes" id="UP000636709"/>
    </source>
</evidence>
<reference evidence="11" key="1">
    <citation type="submission" date="2020-07" db="EMBL/GenBank/DDBJ databases">
        <title>Genome sequence and genetic diversity analysis of an under-domesticated orphan crop, white fonio (Digitaria exilis).</title>
        <authorList>
            <person name="Bennetzen J.L."/>
            <person name="Chen S."/>
            <person name="Ma X."/>
            <person name="Wang X."/>
            <person name="Yssel A.E.J."/>
            <person name="Chaluvadi S.R."/>
            <person name="Johnson M."/>
            <person name="Gangashetty P."/>
            <person name="Hamidou F."/>
            <person name="Sanogo M.D."/>
            <person name="Zwaenepoel A."/>
            <person name="Wallace J."/>
            <person name="Van De Peer Y."/>
            <person name="Van Deynze A."/>
        </authorList>
    </citation>
    <scope>NUCLEOTIDE SEQUENCE</scope>
    <source>
        <tissue evidence="11">Leaves</tissue>
    </source>
</reference>
<protein>
    <submittedName>
        <fullName evidence="11">Uncharacterized protein</fullName>
    </submittedName>
</protein>
<dbReference type="GO" id="GO:0042742">
    <property type="term" value="P:defense response to bacterium"/>
    <property type="evidence" value="ECO:0007669"/>
    <property type="project" value="UniProtKB-ARBA"/>
</dbReference>
<organism evidence="11 12">
    <name type="scientific">Digitaria exilis</name>
    <dbReference type="NCBI Taxonomy" id="1010633"/>
    <lineage>
        <taxon>Eukaryota</taxon>
        <taxon>Viridiplantae</taxon>
        <taxon>Streptophyta</taxon>
        <taxon>Embryophyta</taxon>
        <taxon>Tracheophyta</taxon>
        <taxon>Spermatophyta</taxon>
        <taxon>Magnoliopsida</taxon>
        <taxon>Liliopsida</taxon>
        <taxon>Poales</taxon>
        <taxon>Poaceae</taxon>
        <taxon>PACMAD clade</taxon>
        <taxon>Panicoideae</taxon>
        <taxon>Panicodae</taxon>
        <taxon>Paniceae</taxon>
        <taxon>Anthephorinae</taxon>
        <taxon>Digitaria</taxon>
    </lineage>
</organism>
<dbReference type="Proteomes" id="UP000636709">
    <property type="component" value="Unassembled WGS sequence"/>
</dbReference>
<dbReference type="GO" id="GO:0009626">
    <property type="term" value="P:plant-type hypersensitive response"/>
    <property type="evidence" value="ECO:0007669"/>
    <property type="project" value="UniProtKB-ARBA"/>
</dbReference>
<keyword evidence="2" id="KW-0433">Leucine-rich repeat</keyword>
<evidence type="ECO:0000256" key="2">
    <source>
        <dbReference type="ARBA" id="ARBA00022614"/>
    </source>
</evidence>
<dbReference type="Pfam" id="PF23559">
    <property type="entry name" value="WHD_DRP"/>
    <property type="match status" value="1"/>
</dbReference>
<dbReference type="Gene3D" id="1.10.10.10">
    <property type="entry name" value="Winged helix-like DNA-binding domain superfamily/Winged helix DNA-binding domain"/>
    <property type="match status" value="1"/>
</dbReference>
<dbReference type="InterPro" id="IPR055414">
    <property type="entry name" value="LRR_R13L4/SHOC2-like"/>
</dbReference>
<keyword evidence="5" id="KW-0611">Plant defense</keyword>